<dbReference type="AlphaFoldDB" id="A0AAE0CM65"/>
<dbReference type="Proteomes" id="UP001280121">
    <property type="component" value="Unassembled WGS sequence"/>
</dbReference>
<gene>
    <name evidence="1" type="ORF">Ddye_008715</name>
</gene>
<evidence type="ECO:0000313" key="2">
    <source>
        <dbReference type="Proteomes" id="UP001280121"/>
    </source>
</evidence>
<reference evidence="1" key="1">
    <citation type="journal article" date="2023" name="Plant J.">
        <title>Genome sequences and population genomics provide insights into the demographic history, inbreeding, and mutation load of two 'living fossil' tree species of Dipteronia.</title>
        <authorList>
            <person name="Feng Y."/>
            <person name="Comes H.P."/>
            <person name="Chen J."/>
            <person name="Zhu S."/>
            <person name="Lu R."/>
            <person name="Zhang X."/>
            <person name="Li P."/>
            <person name="Qiu J."/>
            <person name="Olsen K.M."/>
            <person name="Qiu Y."/>
        </authorList>
    </citation>
    <scope>NUCLEOTIDE SEQUENCE</scope>
    <source>
        <strain evidence="1">KIB01</strain>
    </source>
</reference>
<keyword evidence="2" id="KW-1185">Reference proteome</keyword>
<accession>A0AAE0CM65</accession>
<evidence type="ECO:0000313" key="1">
    <source>
        <dbReference type="EMBL" id="KAK2655663.1"/>
    </source>
</evidence>
<protein>
    <submittedName>
        <fullName evidence="1">Uncharacterized protein</fullName>
    </submittedName>
</protein>
<organism evidence="1 2">
    <name type="scientific">Dipteronia dyeriana</name>
    <dbReference type="NCBI Taxonomy" id="168575"/>
    <lineage>
        <taxon>Eukaryota</taxon>
        <taxon>Viridiplantae</taxon>
        <taxon>Streptophyta</taxon>
        <taxon>Embryophyta</taxon>
        <taxon>Tracheophyta</taxon>
        <taxon>Spermatophyta</taxon>
        <taxon>Magnoliopsida</taxon>
        <taxon>eudicotyledons</taxon>
        <taxon>Gunneridae</taxon>
        <taxon>Pentapetalae</taxon>
        <taxon>rosids</taxon>
        <taxon>malvids</taxon>
        <taxon>Sapindales</taxon>
        <taxon>Sapindaceae</taxon>
        <taxon>Hippocastanoideae</taxon>
        <taxon>Acereae</taxon>
        <taxon>Dipteronia</taxon>
    </lineage>
</organism>
<dbReference type="EMBL" id="JANJYI010000003">
    <property type="protein sequence ID" value="KAK2655663.1"/>
    <property type="molecule type" value="Genomic_DNA"/>
</dbReference>
<name>A0AAE0CM65_9ROSI</name>
<sequence>MVNRDTMKHVVCMNGVKDGAKNVGGSRFTILSEEVEEDSGGQVNATPSIVLIEISNRKASRKTQLSCPTHSMYLIDNSYDKSNFNKPFKENVCKKGVKGSSKLKIKGGANMKGFDIIISDMRRIFHFEVVSILEHRISGSRACKIVGKLGFTDKFIVDASGFSLGIWLLGNNMNVEFQVVASSRHTITMVAAAGAKAWVLTISFANPSAIVRRCL</sequence>
<proteinExistence type="predicted"/>
<comment type="caution">
    <text evidence="1">The sequence shown here is derived from an EMBL/GenBank/DDBJ whole genome shotgun (WGS) entry which is preliminary data.</text>
</comment>